<reference evidence="3" key="1">
    <citation type="submission" date="2016-06" db="UniProtKB">
        <authorList>
            <consortium name="WormBaseParasite"/>
        </authorList>
    </citation>
    <scope>IDENTIFICATION</scope>
</reference>
<protein>
    <submittedName>
        <fullName evidence="1 3">Uncharacterized protein</fullName>
    </submittedName>
</protein>
<dbReference type="Proteomes" id="UP000270296">
    <property type="component" value="Unassembled WGS sequence"/>
</dbReference>
<dbReference type="WBParaSite" id="SBAD_0000047301-mRNA-1">
    <property type="protein sequence ID" value="SBAD_0000047301-mRNA-1"/>
    <property type="gene ID" value="SBAD_0000047301"/>
</dbReference>
<evidence type="ECO:0000313" key="1">
    <source>
        <dbReference type="EMBL" id="VDO83675.1"/>
    </source>
</evidence>
<keyword evidence="2" id="KW-1185">Reference proteome</keyword>
<dbReference type="AlphaFoldDB" id="A0A183IA08"/>
<gene>
    <name evidence="1" type="ORF">SBAD_LOCUS452</name>
</gene>
<proteinExistence type="predicted"/>
<reference evidence="1 2" key="2">
    <citation type="submission" date="2018-11" db="EMBL/GenBank/DDBJ databases">
        <authorList>
            <consortium name="Pathogen Informatics"/>
        </authorList>
    </citation>
    <scope>NUCLEOTIDE SEQUENCE [LARGE SCALE GENOMIC DNA]</scope>
</reference>
<name>A0A183IA08_9BILA</name>
<organism evidence="3">
    <name type="scientific">Soboliphyme baturini</name>
    <dbReference type="NCBI Taxonomy" id="241478"/>
    <lineage>
        <taxon>Eukaryota</taxon>
        <taxon>Metazoa</taxon>
        <taxon>Ecdysozoa</taxon>
        <taxon>Nematoda</taxon>
        <taxon>Enoplea</taxon>
        <taxon>Dorylaimia</taxon>
        <taxon>Dioctophymatida</taxon>
        <taxon>Dioctophymatoidea</taxon>
        <taxon>Soboliphymatidae</taxon>
        <taxon>Soboliphyme</taxon>
    </lineage>
</organism>
<accession>A0A183IA08</accession>
<sequence length="86" mass="10124">MPDGTEGIEEQVLSLRTPEQPSIDLASRRWQISVRRVRSIRRPSYRAGRQASLGRRGRFNYDGEYRGEFSETRKSTIFLIRSFEFL</sequence>
<evidence type="ECO:0000313" key="3">
    <source>
        <dbReference type="WBParaSite" id="SBAD_0000047301-mRNA-1"/>
    </source>
</evidence>
<dbReference type="EMBL" id="UZAM01001164">
    <property type="protein sequence ID" value="VDO83675.1"/>
    <property type="molecule type" value="Genomic_DNA"/>
</dbReference>
<evidence type="ECO:0000313" key="2">
    <source>
        <dbReference type="Proteomes" id="UP000270296"/>
    </source>
</evidence>